<feature type="domain" description="UspA" evidence="1">
    <location>
        <begin position="11"/>
        <end position="155"/>
    </location>
</feature>
<dbReference type="AlphaFoldDB" id="A0A3M6UP74"/>
<dbReference type="PRINTS" id="PR01438">
    <property type="entry name" value="UNVRSLSTRESS"/>
</dbReference>
<dbReference type="OrthoDB" id="843225at2759"/>
<dbReference type="InterPro" id="IPR006015">
    <property type="entry name" value="Universal_stress_UspA"/>
</dbReference>
<dbReference type="PANTHER" id="PTHR46989">
    <property type="entry name" value="USP DOMAIN-CONTAINING PROTEIN"/>
    <property type="match status" value="1"/>
</dbReference>
<keyword evidence="3" id="KW-1185">Reference proteome</keyword>
<dbReference type="Gene3D" id="3.40.50.620">
    <property type="entry name" value="HUPs"/>
    <property type="match status" value="1"/>
</dbReference>
<dbReference type="PANTHER" id="PTHR46989:SF3">
    <property type="entry name" value="USPA DOMAIN-CONTAINING PROTEIN"/>
    <property type="match status" value="1"/>
</dbReference>
<dbReference type="OMA" id="FAFPEDW"/>
<organism evidence="2 3">
    <name type="scientific">Pocillopora damicornis</name>
    <name type="common">Cauliflower coral</name>
    <name type="synonym">Millepora damicornis</name>
    <dbReference type="NCBI Taxonomy" id="46731"/>
    <lineage>
        <taxon>Eukaryota</taxon>
        <taxon>Metazoa</taxon>
        <taxon>Cnidaria</taxon>
        <taxon>Anthozoa</taxon>
        <taxon>Hexacorallia</taxon>
        <taxon>Scleractinia</taxon>
        <taxon>Astrocoeniina</taxon>
        <taxon>Pocilloporidae</taxon>
        <taxon>Pocillopora</taxon>
    </lineage>
</organism>
<dbReference type="SUPFAM" id="SSF52402">
    <property type="entry name" value="Adenine nucleotide alpha hydrolases-like"/>
    <property type="match status" value="1"/>
</dbReference>
<protein>
    <recommendedName>
        <fullName evidence="1">UspA domain-containing protein</fullName>
    </recommendedName>
</protein>
<evidence type="ECO:0000313" key="3">
    <source>
        <dbReference type="Proteomes" id="UP000275408"/>
    </source>
</evidence>
<comment type="caution">
    <text evidence="2">The sequence shown here is derived from an EMBL/GenBank/DDBJ whole genome shotgun (WGS) entry which is preliminary data.</text>
</comment>
<dbReference type="Proteomes" id="UP000275408">
    <property type="component" value="Unassembled WGS sequence"/>
</dbReference>
<evidence type="ECO:0000259" key="1">
    <source>
        <dbReference type="Pfam" id="PF00582"/>
    </source>
</evidence>
<gene>
    <name evidence="2" type="ORF">pdam_00022202</name>
</gene>
<accession>A0A3M6UP74</accession>
<dbReference type="STRING" id="46731.A0A3M6UP74"/>
<dbReference type="InterPro" id="IPR014729">
    <property type="entry name" value="Rossmann-like_a/b/a_fold"/>
</dbReference>
<name>A0A3M6UP74_POCDA</name>
<evidence type="ECO:0000313" key="2">
    <source>
        <dbReference type="EMBL" id="RMX55421.1"/>
    </source>
</evidence>
<dbReference type="Pfam" id="PF00582">
    <property type="entry name" value="Usp"/>
    <property type="match status" value="1"/>
</dbReference>
<proteinExistence type="predicted"/>
<sequence>MAKQQEDVKKRTVLVPVDGSEHSERAFDWYTKNFYRKDDEILVFHAAEVPSLPATPYPYGFEFTDGWKKHLEESDQKARTLLESYYKKCQESNLKCRLIKENGAPGEAVCKVIKERKVDHVVMGSRGLGTVSRALVGSVSDYCLHHSSVPVSVVPPPDRFEHHGFANLH</sequence>
<dbReference type="EMBL" id="RCHS01001053">
    <property type="protein sequence ID" value="RMX55421.1"/>
    <property type="molecule type" value="Genomic_DNA"/>
</dbReference>
<reference evidence="2 3" key="1">
    <citation type="journal article" date="2018" name="Sci. Rep.">
        <title>Comparative analysis of the Pocillopora damicornis genome highlights role of immune system in coral evolution.</title>
        <authorList>
            <person name="Cunning R."/>
            <person name="Bay R.A."/>
            <person name="Gillette P."/>
            <person name="Baker A.C."/>
            <person name="Traylor-Knowles N."/>
        </authorList>
    </citation>
    <scope>NUCLEOTIDE SEQUENCE [LARGE SCALE GENOMIC DNA]</scope>
    <source>
        <strain evidence="2">RSMAS</strain>
        <tissue evidence="2">Whole animal</tissue>
    </source>
</reference>
<dbReference type="CDD" id="cd23659">
    <property type="entry name" value="USP_At3g01520-like"/>
    <property type="match status" value="1"/>
</dbReference>
<dbReference type="InterPro" id="IPR006016">
    <property type="entry name" value="UspA"/>
</dbReference>